<dbReference type="HOGENOM" id="CLU_039613_9_0_6"/>
<dbReference type="Proteomes" id="UP000006683">
    <property type="component" value="Chromosome"/>
</dbReference>
<dbReference type="InterPro" id="IPR036388">
    <property type="entry name" value="WH-like_DNA-bd_sf"/>
</dbReference>
<dbReference type="eggNOG" id="COG0583">
    <property type="taxonomic scope" value="Bacteria"/>
</dbReference>
<dbReference type="GO" id="GO:2000142">
    <property type="term" value="P:regulation of DNA-templated transcription initiation"/>
    <property type="evidence" value="ECO:0007669"/>
    <property type="project" value="TreeGrafter"/>
</dbReference>
<dbReference type="EMBL" id="CP002209">
    <property type="protein sequence ID" value="ADN74931.1"/>
    <property type="molecule type" value="Genomic_DNA"/>
</dbReference>
<organism evidence="12 13">
    <name type="scientific">Ferrimonas balearica (strain DSM 9799 / CCM 4581 / KCTC 23876 / PAT)</name>
    <dbReference type="NCBI Taxonomy" id="550540"/>
    <lineage>
        <taxon>Bacteria</taxon>
        <taxon>Pseudomonadati</taxon>
        <taxon>Pseudomonadota</taxon>
        <taxon>Gammaproteobacteria</taxon>
        <taxon>Alteromonadales</taxon>
        <taxon>Ferrimonadaceae</taxon>
        <taxon>Ferrimonas</taxon>
    </lineage>
</organism>
<dbReference type="Pfam" id="PF00126">
    <property type="entry name" value="HTH_1"/>
    <property type="match status" value="1"/>
</dbReference>
<keyword evidence="7" id="KW-0804">Transcription</keyword>
<dbReference type="InterPro" id="IPR005119">
    <property type="entry name" value="LysR_subst-bd"/>
</dbReference>
<dbReference type="Pfam" id="PF03466">
    <property type="entry name" value="LysR_substrate"/>
    <property type="match status" value="1"/>
</dbReference>
<evidence type="ECO:0000256" key="7">
    <source>
        <dbReference type="ARBA" id="ARBA00023163"/>
    </source>
</evidence>
<dbReference type="InterPro" id="IPR000847">
    <property type="entry name" value="LysR_HTH_N"/>
</dbReference>
<evidence type="ECO:0000256" key="1">
    <source>
        <dbReference type="ARBA" id="ARBA00004496"/>
    </source>
</evidence>
<evidence type="ECO:0000313" key="12">
    <source>
        <dbReference type="EMBL" id="ADN74931.1"/>
    </source>
</evidence>
<keyword evidence="3" id="KW-0963">Cytoplasm</keyword>
<dbReference type="NCBIfam" id="NF008284">
    <property type="entry name" value="PRK11062.1"/>
    <property type="match status" value="1"/>
</dbReference>
<dbReference type="PANTHER" id="PTHR30293">
    <property type="entry name" value="TRANSCRIPTIONAL REGULATORY PROTEIN NAC-RELATED"/>
    <property type="match status" value="1"/>
</dbReference>
<evidence type="ECO:0000256" key="6">
    <source>
        <dbReference type="ARBA" id="ARBA00023159"/>
    </source>
</evidence>
<evidence type="ECO:0000259" key="11">
    <source>
        <dbReference type="PROSITE" id="PS50931"/>
    </source>
</evidence>
<dbReference type="Gene3D" id="3.40.190.290">
    <property type="match status" value="1"/>
</dbReference>
<dbReference type="PANTHER" id="PTHR30293:SF2">
    <property type="entry name" value="TRANSCRIPTIONAL ACTIVATOR PROTEIN NHAR"/>
    <property type="match status" value="1"/>
</dbReference>
<accession>E1SRW2</accession>
<protein>
    <recommendedName>
        <fullName evidence="9">Transcriptional activator protein NhaR</fullName>
    </recommendedName>
    <alternativeName>
        <fullName evidence="10">Na(+)/H(+) antiporter regulatory protein</fullName>
    </alternativeName>
</protein>
<dbReference type="Gene3D" id="1.10.10.10">
    <property type="entry name" value="Winged helix-like DNA-binding domain superfamily/Winged helix DNA-binding domain"/>
    <property type="match status" value="1"/>
</dbReference>
<gene>
    <name evidence="12" type="ordered locus">Fbal_0720</name>
</gene>
<evidence type="ECO:0000256" key="3">
    <source>
        <dbReference type="ARBA" id="ARBA00022490"/>
    </source>
</evidence>
<keyword evidence="13" id="KW-1185">Reference proteome</keyword>
<dbReference type="SUPFAM" id="SSF53850">
    <property type="entry name" value="Periplasmic binding protein-like II"/>
    <property type="match status" value="1"/>
</dbReference>
<evidence type="ECO:0000256" key="5">
    <source>
        <dbReference type="ARBA" id="ARBA00023125"/>
    </source>
</evidence>
<dbReference type="SUPFAM" id="SSF46785">
    <property type="entry name" value="Winged helix' DNA-binding domain"/>
    <property type="match status" value="1"/>
</dbReference>
<dbReference type="KEGG" id="fbl:Fbal_0720"/>
<evidence type="ECO:0000256" key="4">
    <source>
        <dbReference type="ARBA" id="ARBA00023015"/>
    </source>
</evidence>
<dbReference type="OrthoDB" id="464481at2"/>
<evidence type="ECO:0000313" key="13">
    <source>
        <dbReference type="Proteomes" id="UP000006683"/>
    </source>
</evidence>
<dbReference type="GO" id="GO:0003700">
    <property type="term" value="F:DNA-binding transcription factor activity"/>
    <property type="evidence" value="ECO:0007669"/>
    <property type="project" value="InterPro"/>
</dbReference>
<dbReference type="InterPro" id="IPR036390">
    <property type="entry name" value="WH_DNA-bd_sf"/>
</dbReference>
<name>E1SRW2_FERBD</name>
<evidence type="ECO:0000256" key="2">
    <source>
        <dbReference type="ARBA" id="ARBA00009437"/>
    </source>
</evidence>
<dbReference type="RefSeq" id="WP_013344237.1">
    <property type="nucleotide sequence ID" value="NC_014541.1"/>
</dbReference>
<proteinExistence type="inferred from homology"/>
<dbReference type="PROSITE" id="PS50931">
    <property type="entry name" value="HTH_LYSR"/>
    <property type="match status" value="1"/>
</dbReference>
<evidence type="ECO:0000256" key="9">
    <source>
        <dbReference type="ARBA" id="ARBA00072282"/>
    </source>
</evidence>
<sequence>MAHLNYNHLYYFWMVRKKGSVAKAADALFLTPQTVTGQIRQLERRLGGKLFKRQGRALVASELGEVVFRYADKMYSLSYEMLDLLNYTKDSAILFEVGISDALSKSVASRLLLSVMPDGDNLHLNCYESTDENLVDRLSQHKLDVVLSGSDAESLKLPEILSKKLGQCGISFISKAPLEGDFPVNLGKAKLLIPHRKTALGQQMLRWFDEIGLEPRITGEFDDSAMMKAFGHYTDSVFVIPSLYRDEMLAQGFHLIGETEEVQEEYYVMFAERMIQHPAVRSLLETDFGEFFRGEEAPAFPL</sequence>
<dbReference type="GO" id="GO:0005737">
    <property type="term" value="C:cytoplasm"/>
    <property type="evidence" value="ECO:0007669"/>
    <property type="project" value="UniProtKB-SubCell"/>
</dbReference>
<dbReference type="AlphaFoldDB" id="E1SRW2"/>
<evidence type="ECO:0000256" key="8">
    <source>
        <dbReference type="ARBA" id="ARBA00057491"/>
    </source>
</evidence>
<dbReference type="FunFam" id="1.10.10.10:FF:000180">
    <property type="entry name" value="Transcriptional activator NhaR"/>
    <property type="match status" value="1"/>
</dbReference>
<comment type="subcellular location">
    <subcellularLocation>
        <location evidence="1">Cytoplasm</location>
    </subcellularLocation>
</comment>
<reference evidence="12 13" key="1">
    <citation type="journal article" date="2010" name="Stand. Genomic Sci.">
        <title>Complete genome sequence of Ferrimonas balearica type strain (PAT).</title>
        <authorList>
            <person name="Nolan M."/>
            <person name="Sikorski J."/>
            <person name="Davenport K."/>
            <person name="Lucas S."/>
            <person name="Glavina Del Rio T."/>
            <person name="Tice H."/>
            <person name="Cheng J."/>
            <person name="Goodwin L."/>
            <person name="Pitluck S."/>
            <person name="Liolios K."/>
            <person name="Ivanova N."/>
            <person name="Mavromatis K."/>
            <person name="Ovchinnikova G."/>
            <person name="Pati A."/>
            <person name="Chen A."/>
            <person name="Palaniappan K."/>
            <person name="Land M."/>
            <person name="Hauser L."/>
            <person name="Chang Y."/>
            <person name="Jeffries C."/>
            <person name="Tapia R."/>
            <person name="Brettin T."/>
            <person name="Detter J."/>
            <person name="Han C."/>
            <person name="Yasawong M."/>
            <person name="Rohde M."/>
            <person name="Tindall B."/>
            <person name="Goker M."/>
            <person name="Woyke T."/>
            <person name="Bristow J."/>
            <person name="Eisen J."/>
            <person name="Markowitz V."/>
            <person name="Hugenholtz P."/>
            <person name="Kyrpides N."/>
            <person name="Klenk H."/>
            <person name="Lapidus A."/>
        </authorList>
    </citation>
    <scope>NUCLEOTIDE SEQUENCE [LARGE SCALE GENOMIC DNA]</scope>
    <source>
        <strain evidence="13">DSM 9799 / CCM 4581 / KCTC 23876 / PAT</strain>
    </source>
</reference>
<dbReference type="GO" id="GO:0003677">
    <property type="term" value="F:DNA binding"/>
    <property type="evidence" value="ECO:0007669"/>
    <property type="project" value="UniProtKB-KW"/>
</dbReference>
<comment type="function">
    <text evidence="8">Plays a role in the positive regulation of NhaA.</text>
</comment>
<evidence type="ECO:0000256" key="10">
    <source>
        <dbReference type="ARBA" id="ARBA00082244"/>
    </source>
</evidence>
<dbReference type="STRING" id="550540.Fbal_0720"/>
<keyword evidence="6" id="KW-0010">Activator</keyword>
<keyword evidence="5" id="KW-0238">DNA-binding</keyword>
<dbReference type="GeneID" id="67180960"/>
<keyword evidence="4" id="KW-0805">Transcription regulation</keyword>
<comment type="similarity">
    <text evidence="2">Belongs to the LysR transcriptional regulatory family.</text>
</comment>
<feature type="domain" description="HTH lysR-type" evidence="11">
    <location>
        <begin position="4"/>
        <end position="61"/>
    </location>
</feature>